<dbReference type="EMBL" id="JACNJD010000232">
    <property type="protein sequence ID" value="MBC8177739.1"/>
    <property type="molecule type" value="Genomic_DNA"/>
</dbReference>
<sequence>LGGFAAPFGVIPGCITAEKYRKYYHTSICLIPPWLEHHFKWSTLYFFDLEQACSVPYEIWNSMPEAERPKKPALIMEDTFDGRAFAGLFRNLAKKYGYQFVLDEPWSVGAKDYSAQIIKAKSLGVDSILIFGADTDVITFVRQMKENNLNVKYFHGWKGTWAGEFWKALGKDAQYILCDGFWSMDFPFPGARQIGERYYDHFKKYSVSVGAIYALCQILWQAIEKAGTLDSAKVRQAVLDNEFETVNGKVKYDKDGVAIFTSTASQWWNGKQMTVYPFKWSKYKIKLAPPWNKR</sequence>
<dbReference type="PANTHER" id="PTHR30483">
    <property type="entry name" value="LEUCINE-SPECIFIC-BINDING PROTEIN"/>
    <property type="match status" value="1"/>
</dbReference>
<evidence type="ECO:0000259" key="3">
    <source>
        <dbReference type="Pfam" id="PF13458"/>
    </source>
</evidence>
<organism evidence="4 5">
    <name type="scientific">Candidatus Desulfacyla euxinica</name>
    <dbReference type="NCBI Taxonomy" id="2841693"/>
    <lineage>
        <taxon>Bacteria</taxon>
        <taxon>Deltaproteobacteria</taxon>
        <taxon>Candidatus Desulfacyla</taxon>
    </lineage>
</organism>
<accession>A0A8J6N0M0</accession>
<dbReference type="InterPro" id="IPR051010">
    <property type="entry name" value="BCAA_transport"/>
</dbReference>
<comment type="similarity">
    <text evidence="1">Belongs to the leucine-binding protein family.</text>
</comment>
<dbReference type="Gene3D" id="3.40.50.2300">
    <property type="match status" value="2"/>
</dbReference>
<dbReference type="AlphaFoldDB" id="A0A8J6N0M0"/>
<evidence type="ECO:0000256" key="1">
    <source>
        <dbReference type="ARBA" id="ARBA00010062"/>
    </source>
</evidence>
<name>A0A8J6N0M0_9DELT</name>
<dbReference type="SUPFAM" id="SSF53822">
    <property type="entry name" value="Periplasmic binding protein-like I"/>
    <property type="match status" value="1"/>
</dbReference>
<evidence type="ECO:0000313" key="5">
    <source>
        <dbReference type="Proteomes" id="UP000650524"/>
    </source>
</evidence>
<dbReference type="InterPro" id="IPR028081">
    <property type="entry name" value="Leu-bd"/>
</dbReference>
<dbReference type="Pfam" id="PF13458">
    <property type="entry name" value="Peripla_BP_6"/>
    <property type="match status" value="1"/>
</dbReference>
<proteinExistence type="inferred from homology"/>
<feature type="domain" description="Leucine-binding protein" evidence="3">
    <location>
        <begin position="68"/>
        <end position="267"/>
    </location>
</feature>
<keyword evidence="2" id="KW-0732">Signal</keyword>
<feature type="non-terminal residue" evidence="4">
    <location>
        <position position="1"/>
    </location>
</feature>
<reference evidence="4 5" key="1">
    <citation type="submission" date="2020-08" db="EMBL/GenBank/DDBJ databases">
        <title>Bridging the membrane lipid divide: bacteria of the FCB group superphylum have the potential to synthesize archaeal ether lipids.</title>
        <authorList>
            <person name="Villanueva L."/>
            <person name="Von Meijenfeldt F.A.B."/>
            <person name="Westbye A.B."/>
            <person name="Yadav S."/>
            <person name="Hopmans E.C."/>
            <person name="Dutilh B.E."/>
            <person name="Sinninghe Damste J.S."/>
        </authorList>
    </citation>
    <scope>NUCLEOTIDE SEQUENCE [LARGE SCALE GENOMIC DNA]</scope>
    <source>
        <strain evidence="4">NIOZ-UU27</strain>
    </source>
</reference>
<dbReference type="InterPro" id="IPR028082">
    <property type="entry name" value="Peripla_BP_I"/>
</dbReference>
<comment type="caution">
    <text evidence="4">The sequence shown here is derived from an EMBL/GenBank/DDBJ whole genome shotgun (WGS) entry which is preliminary data.</text>
</comment>
<dbReference type="Proteomes" id="UP000650524">
    <property type="component" value="Unassembled WGS sequence"/>
</dbReference>
<dbReference type="PANTHER" id="PTHR30483:SF37">
    <property type="entry name" value="ABC TRANSPORTER SUBSTRATE-BINDING PROTEIN"/>
    <property type="match status" value="1"/>
</dbReference>
<evidence type="ECO:0000256" key="2">
    <source>
        <dbReference type="ARBA" id="ARBA00022729"/>
    </source>
</evidence>
<evidence type="ECO:0000313" key="4">
    <source>
        <dbReference type="EMBL" id="MBC8177739.1"/>
    </source>
</evidence>
<gene>
    <name evidence="4" type="ORF">H8E19_10075</name>
</gene>
<protein>
    <submittedName>
        <fullName evidence="4">ABC transporter substrate-binding protein</fullName>
    </submittedName>
</protein>